<keyword evidence="3" id="KW-1185">Reference proteome</keyword>
<proteinExistence type="predicted"/>
<reference evidence="2 3" key="1">
    <citation type="journal article" date="2020" name="ISME J.">
        <title>Uncovering the hidden diversity of litter-decomposition mechanisms in mushroom-forming fungi.</title>
        <authorList>
            <person name="Floudas D."/>
            <person name="Bentzer J."/>
            <person name="Ahren D."/>
            <person name="Johansson T."/>
            <person name="Persson P."/>
            <person name="Tunlid A."/>
        </authorList>
    </citation>
    <scope>NUCLEOTIDE SEQUENCE [LARGE SCALE GENOMIC DNA]</scope>
    <source>
        <strain evidence="2 3">CBS 661.87</strain>
    </source>
</reference>
<evidence type="ECO:0000313" key="3">
    <source>
        <dbReference type="Proteomes" id="UP000565441"/>
    </source>
</evidence>
<name>A0A8H5HBF9_9AGAR</name>
<dbReference type="EMBL" id="JAACJP010000014">
    <property type="protein sequence ID" value="KAF5380193.1"/>
    <property type="molecule type" value="Genomic_DNA"/>
</dbReference>
<evidence type="ECO:0000313" key="2">
    <source>
        <dbReference type="EMBL" id="KAF5380193.1"/>
    </source>
</evidence>
<protein>
    <recommendedName>
        <fullName evidence="4">Retrotransposon gag domain-containing protein</fullName>
    </recommendedName>
</protein>
<accession>A0A8H5HBF9</accession>
<evidence type="ECO:0000256" key="1">
    <source>
        <dbReference type="SAM" id="MobiDB-lite"/>
    </source>
</evidence>
<dbReference type="Proteomes" id="UP000565441">
    <property type="component" value="Unassembled WGS sequence"/>
</dbReference>
<feature type="region of interest" description="Disordered" evidence="1">
    <location>
        <begin position="227"/>
        <end position="312"/>
    </location>
</feature>
<dbReference type="AlphaFoldDB" id="A0A8H5HBF9"/>
<evidence type="ECO:0008006" key="4">
    <source>
        <dbReference type="Google" id="ProtNLM"/>
    </source>
</evidence>
<feature type="region of interest" description="Disordered" evidence="1">
    <location>
        <begin position="1"/>
        <end position="22"/>
    </location>
</feature>
<gene>
    <name evidence="2" type="ORF">D9615_006239</name>
</gene>
<dbReference type="OrthoDB" id="3260975at2759"/>
<sequence>MVESDAERQFNGGDDDEKESPKDFLKAIERTYMQKNWTDAEKIEWFGLSLRGGGPAEEWYEALPPTSTVSWTALRAAFRLRWPAKTAVRKTQEEKQTELAEAKIEEAALGTKVKVNGTEVWTHVAWADKVERLAKAIPDDNNLLVQTTRDGMAPSLKALVPRSNNTWATLCQAVRSVEVVELKEKKEEGEKNRKMEADLKELKTLRQRPPMQSLIAKFGQMGLGPQIPTLPYTAPRTINPQYTSRQHQALHRKDGPTPRSGRSYDSSQRRRQTLRPIGSYTKARSQHGTPRFPGEMQQQRTGRTPCDPEHAH</sequence>
<comment type="caution">
    <text evidence="2">The sequence shown here is derived from an EMBL/GenBank/DDBJ whole genome shotgun (WGS) entry which is preliminary data.</text>
</comment>
<organism evidence="2 3">
    <name type="scientific">Tricholomella constricta</name>
    <dbReference type="NCBI Taxonomy" id="117010"/>
    <lineage>
        <taxon>Eukaryota</taxon>
        <taxon>Fungi</taxon>
        <taxon>Dikarya</taxon>
        <taxon>Basidiomycota</taxon>
        <taxon>Agaricomycotina</taxon>
        <taxon>Agaricomycetes</taxon>
        <taxon>Agaricomycetidae</taxon>
        <taxon>Agaricales</taxon>
        <taxon>Tricholomatineae</taxon>
        <taxon>Lyophyllaceae</taxon>
        <taxon>Tricholomella</taxon>
    </lineage>
</organism>
<feature type="compositionally biased region" description="Polar residues" evidence="1">
    <location>
        <begin position="236"/>
        <end position="247"/>
    </location>
</feature>